<proteinExistence type="predicted"/>
<dbReference type="SUPFAM" id="SSF69318">
    <property type="entry name" value="Integrin alpha N-terminal domain"/>
    <property type="match status" value="1"/>
</dbReference>
<accession>A0A848HMW5</accession>
<dbReference type="InterPro" id="IPR013517">
    <property type="entry name" value="FG-GAP"/>
</dbReference>
<dbReference type="Pfam" id="PF13517">
    <property type="entry name" value="FG-GAP_3"/>
    <property type="match status" value="1"/>
</dbReference>
<protein>
    <submittedName>
        <fullName evidence="4">DUF4214 domain-containing protein</fullName>
    </submittedName>
</protein>
<evidence type="ECO:0000313" key="5">
    <source>
        <dbReference type="Proteomes" id="UP000583752"/>
    </source>
</evidence>
<dbReference type="Proteomes" id="UP000583752">
    <property type="component" value="Unassembled WGS sequence"/>
</dbReference>
<keyword evidence="1 2" id="KW-0732">Signal</keyword>
<dbReference type="AlphaFoldDB" id="A0A848HMW5"/>
<dbReference type="InterPro" id="IPR028994">
    <property type="entry name" value="Integrin_alpha_N"/>
</dbReference>
<dbReference type="Gene3D" id="2.130.10.130">
    <property type="entry name" value="Integrin alpha, N-terminal"/>
    <property type="match status" value="1"/>
</dbReference>
<feature type="signal peptide" evidence="2">
    <location>
        <begin position="1"/>
        <end position="21"/>
    </location>
</feature>
<name>A0A848HMW5_9BURK</name>
<dbReference type="Gene3D" id="1.10.3130.20">
    <property type="entry name" value="Phycobilisome linker domain"/>
    <property type="match status" value="1"/>
</dbReference>
<sequence>MKNTLLASLMLLLLGCGDQDAVEKASLVESRSSSKTSQSTLTSVKVDGYRAAYDVTLAGDGVRVVHRASGAATTYGSIEQLEFIDRVTVLSTDGIEAAVYRLYQAAFDRKPDAHGLGFWIDAARKGASLRVIAEGFMASPEFAALYGSGDTQSFLVRVYKNVLHREPDAGGLDWWMGTLAAGTARVDVLVGFSDSGENKLNVSPDFVAGLDFAPYRKLTDHVAVRTNIFGSPPVDTHTQVVVGVKQLGTDSFVLTSAYWDFGRAGADRFRAGPQYLLKWDATRMVDNSAIVAGGIPAMYQAEISGAVGDINHDGTADIILGGNGPDGEGVKSEPSYVLLSKGTAYERLLVPNGALTPDAFPWAHGLTTVQRRGTATRSIYIGDYTYGPSYLVDLGSSGQLAIAANALPAFLGKRTALSWGGSAADMGTTAALGVDLDGDGVEELVVGTLFNWTAEHTNPALNKIHTVIVRQDHNGSFAQAQPLALPNGPFAKRDCYQKTDCSSLTVKQIDAADFNRDGRTDLVVTHHVYGTDVAGRNFTGSYPQILINRGSLSFEDATQAYFGKNMTDLEGGYVHALPFDLNSDGCQDIVLRGDANNRKQPRVFLNNCKGGFVEFTDEFLTLVPKVDGIHEQVFGGIPVTLGGKPAILLWSTGGSYPVTNMHAVQFATKIPTPTGSKVVF</sequence>
<dbReference type="InterPro" id="IPR038255">
    <property type="entry name" value="PBS_linker_sf"/>
</dbReference>
<organism evidence="4 5">
    <name type="scientific">Massilia polaris</name>
    <dbReference type="NCBI Taxonomy" id="2728846"/>
    <lineage>
        <taxon>Bacteria</taxon>
        <taxon>Pseudomonadati</taxon>
        <taxon>Pseudomonadota</taxon>
        <taxon>Betaproteobacteria</taxon>
        <taxon>Burkholderiales</taxon>
        <taxon>Oxalobacteraceae</taxon>
        <taxon>Telluria group</taxon>
        <taxon>Massilia</taxon>
    </lineage>
</organism>
<feature type="chain" id="PRO_5032653420" evidence="2">
    <location>
        <begin position="22"/>
        <end position="680"/>
    </location>
</feature>
<dbReference type="RefSeq" id="WP_169465434.1">
    <property type="nucleotide sequence ID" value="NZ_JABBGG010000005.1"/>
</dbReference>
<dbReference type="InterPro" id="IPR025282">
    <property type="entry name" value="DUF4214"/>
</dbReference>
<comment type="caution">
    <text evidence="4">The sequence shown here is derived from an EMBL/GenBank/DDBJ whole genome shotgun (WGS) entry which is preliminary data.</text>
</comment>
<dbReference type="PROSITE" id="PS51257">
    <property type="entry name" value="PROKAR_LIPOPROTEIN"/>
    <property type="match status" value="1"/>
</dbReference>
<evidence type="ECO:0000256" key="2">
    <source>
        <dbReference type="SAM" id="SignalP"/>
    </source>
</evidence>
<evidence type="ECO:0000313" key="4">
    <source>
        <dbReference type="EMBL" id="NML61479.1"/>
    </source>
</evidence>
<keyword evidence="5" id="KW-1185">Reference proteome</keyword>
<gene>
    <name evidence="4" type="ORF">HHL21_10390</name>
</gene>
<evidence type="ECO:0000259" key="3">
    <source>
        <dbReference type="Pfam" id="PF13946"/>
    </source>
</evidence>
<evidence type="ECO:0000256" key="1">
    <source>
        <dbReference type="ARBA" id="ARBA00022729"/>
    </source>
</evidence>
<dbReference type="Pfam" id="PF13946">
    <property type="entry name" value="DUF4214"/>
    <property type="match status" value="1"/>
</dbReference>
<feature type="domain" description="DUF4214" evidence="3">
    <location>
        <begin position="133"/>
        <end position="200"/>
    </location>
</feature>
<dbReference type="EMBL" id="JABBGG010000005">
    <property type="protein sequence ID" value="NML61479.1"/>
    <property type="molecule type" value="Genomic_DNA"/>
</dbReference>
<reference evidence="4 5" key="1">
    <citation type="submission" date="2020-04" db="EMBL/GenBank/DDBJ databases">
        <title>Massilia sp. RP-1-19 isolated from soil.</title>
        <authorList>
            <person name="Dahal R.H."/>
        </authorList>
    </citation>
    <scope>NUCLEOTIDE SEQUENCE [LARGE SCALE GENOMIC DNA]</scope>
    <source>
        <strain evidence="4 5">RP-1-19</strain>
    </source>
</reference>